<protein>
    <submittedName>
        <fullName evidence="6">ABC transporter ATP-binding protein</fullName>
    </submittedName>
</protein>
<keyword evidence="1" id="KW-0813">Transport</keyword>
<sequence>MSYLVVNDLSHAFETKSVLQSLSFTLEKGEIASLLGFSGSGKTTALRCIAGFETPQLGAISLNQQPLLAKGVCVPAHERHIGMVFQDYALFPHLNVFENIGFGLPKKERNRSTKIQEILELVGLPTLGKRYPHELSGGQQQRVALARALVMQPAMLLLDEPFSSLDVSLRSRLAEEVRAIIKSLNMTAILVTHDQSEAFAFSDQVGVLHEGKLQQFASPYEVYHQPANRFTADFIGESSWLKGALLSEDVLQTEAGKVKLSSPCSPVDAATFDVLIRPDDVVEDASSTLQAIIESAQFRGAEWMYQLRLASGASLKALLPSYQRYAVGTKIGVRLIAPSVVAFPHSTN</sequence>
<dbReference type="Gene3D" id="3.40.50.300">
    <property type="entry name" value="P-loop containing nucleotide triphosphate hydrolases"/>
    <property type="match status" value="1"/>
</dbReference>
<dbReference type="InterPro" id="IPR027417">
    <property type="entry name" value="P-loop_NTPase"/>
</dbReference>
<dbReference type="SMART" id="SM00382">
    <property type="entry name" value="AAA"/>
    <property type="match status" value="1"/>
</dbReference>
<dbReference type="PROSITE" id="PS50893">
    <property type="entry name" value="ABC_TRANSPORTER_2"/>
    <property type="match status" value="1"/>
</dbReference>
<dbReference type="PANTHER" id="PTHR42781">
    <property type="entry name" value="SPERMIDINE/PUTRESCINE IMPORT ATP-BINDING PROTEIN POTA"/>
    <property type="match status" value="1"/>
</dbReference>
<dbReference type="RefSeq" id="WP_227178705.1">
    <property type="nucleotide sequence ID" value="NZ_JAJBZT010000002.1"/>
</dbReference>
<evidence type="ECO:0000256" key="4">
    <source>
        <dbReference type="ARBA" id="ARBA00022840"/>
    </source>
</evidence>
<dbReference type="Proteomes" id="UP001165395">
    <property type="component" value="Unassembled WGS sequence"/>
</dbReference>
<name>A0ABS8D3C4_9NEIS</name>
<dbReference type="PANTHER" id="PTHR42781:SF4">
    <property type="entry name" value="SPERMIDINE_PUTRESCINE IMPORT ATP-BINDING PROTEIN POTA"/>
    <property type="match status" value="1"/>
</dbReference>
<keyword evidence="2" id="KW-0472">Membrane</keyword>
<dbReference type="InterPro" id="IPR013611">
    <property type="entry name" value="Transp-assoc_OB_typ2"/>
</dbReference>
<evidence type="ECO:0000313" key="6">
    <source>
        <dbReference type="EMBL" id="MCB6182701.1"/>
    </source>
</evidence>
<dbReference type="InterPro" id="IPR017871">
    <property type="entry name" value="ABC_transporter-like_CS"/>
</dbReference>
<comment type="caution">
    <text evidence="6">The sequence shown here is derived from an EMBL/GenBank/DDBJ whole genome shotgun (WGS) entry which is preliminary data.</text>
</comment>
<dbReference type="GO" id="GO:0005524">
    <property type="term" value="F:ATP binding"/>
    <property type="evidence" value="ECO:0007669"/>
    <property type="project" value="UniProtKB-KW"/>
</dbReference>
<accession>A0ABS8D3C4</accession>
<proteinExistence type="predicted"/>
<dbReference type="SUPFAM" id="SSF50331">
    <property type="entry name" value="MOP-like"/>
    <property type="match status" value="1"/>
</dbReference>
<evidence type="ECO:0000256" key="2">
    <source>
        <dbReference type="ARBA" id="ARBA00022475"/>
    </source>
</evidence>
<dbReference type="SUPFAM" id="SSF52540">
    <property type="entry name" value="P-loop containing nucleoside triphosphate hydrolases"/>
    <property type="match status" value="1"/>
</dbReference>
<keyword evidence="2" id="KW-1003">Cell membrane</keyword>
<organism evidence="6 7">
    <name type="scientific">Leeia speluncae</name>
    <dbReference type="NCBI Taxonomy" id="2884804"/>
    <lineage>
        <taxon>Bacteria</taxon>
        <taxon>Pseudomonadati</taxon>
        <taxon>Pseudomonadota</taxon>
        <taxon>Betaproteobacteria</taxon>
        <taxon>Neisseriales</taxon>
        <taxon>Leeiaceae</taxon>
        <taxon>Leeia</taxon>
    </lineage>
</organism>
<dbReference type="InterPro" id="IPR003593">
    <property type="entry name" value="AAA+_ATPase"/>
</dbReference>
<dbReference type="EMBL" id="JAJBZT010000002">
    <property type="protein sequence ID" value="MCB6182701.1"/>
    <property type="molecule type" value="Genomic_DNA"/>
</dbReference>
<dbReference type="Pfam" id="PF08402">
    <property type="entry name" value="TOBE_2"/>
    <property type="match status" value="1"/>
</dbReference>
<evidence type="ECO:0000256" key="3">
    <source>
        <dbReference type="ARBA" id="ARBA00022741"/>
    </source>
</evidence>
<keyword evidence="3" id="KW-0547">Nucleotide-binding</keyword>
<evidence type="ECO:0000313" key="7">
    <source>
        <dbReference type="Proteomes" id="UP001165395"/>
    </source>
</evidence>
<feature type="domain" description="ABC transporter" evidence="5">
    <location>
        <begin position="4"/>
        <end position="235"/>
    </location>
</feature>
<dbReference type="PROSITE" id="PS00211">
    <property type="entry name" value="ABC_TRANSPORTER_1"/>
    <property type="match status" value="1"/>
</dbReference>
<reference evidence="6" key="1">
    <citation type="submission" date="2021-10" db="EMBL/GenBank/DDBJ databases">
        <title>The complete genome sequence of Leeia sp. TBRC 13508.</title>
        <authorList>
            <person name="Charoenyingcharoen P."/>
            <person name="Yukphan P."/>
        </authorList>
    </citation>
    <scope>NUCLEOTIDE SEQUENCE</scope>
    <source>
        <strain evidence="6">TBRC 13508</strain>
    </source>
</reference>
<evidence type="ECO:0000256" key="1">
    <source>
        <dbReference type="ARBA" id="ARBA00022448"/>
    </source>
</evidence>
<dbReference type="Pfam" id="PF00005">
    <property type="entry name" value="ABC_tran"/>
    <property type="match status" value="1"/>
</dbReference>
<keyword evidence="7" id="KW-1185">Reference proteome</keyword>
<gene>
    <name evidence="6" type="ORF">LIN78_03925</name>
</gene>
<dbReference type="InterPro" id="IPR003439">
    <property type="entry name" value="ABC_transporter-like_ATP-bd"/>
</dbReference>
<keyword evidence="4 6" id="KW-0067">ATP-binding</keyword>
<dbReference type="InterPro" id="IPR050093">
    <property type="entry name" value="ABC_SmlMolc_Importer"/>
</dbReference>
<dbReference type="InterPro" id="IPR008995">
    <property type="entry name" value="Mo/tungstate-bd_C_term_dom"/>
</dbReference>
<evidence type="ECO:0000259" key="5">
    <source>
        <dbReference type="PROSITE" id="PS50893"/>
    </source>
</evidence>